<gene>
    <name evidence="1" type="ORF">A9D14_01215</name>
</gene>
<evidence type="ECO:0000313" key="1">
    <source>
        <dbReference type="EMBL" id="ARU15048.1"/>
    </source>
</evidence>
<dbReference type="Pfam" id="PF09650">
    <property type="entry name" value="PHA_gran_rgn"/>
    <property type="match status" value="1"/>
</dbReference>
<dbReference type="RefSeq" id="WP_066842270.1">
    <property type="nucleotide sequence ID" value="NZ_CP019602.1"/>
</dbReference>
<dbReference type="AlphaFoldDB" id="A0A1Z1F8C7"/>
<organism evidence="1 2">
    <name type="scientific">Croceicoccus marinus</name>
    <dbReference type="NCBI Taxonomy" id="450378"/>
    <lineage>
        <taxon>Bacteria</taxon>
        <taxon>Pseudomonadati</taxon>
        <taxon>Pseudomonadota</taxon>
        <taxon>Alphaproteobacteria</taxon>
        <taxon>Sphingomonadales</taxon>
        <taxon>Erythrobacteraceae</taxon>
        <taxon>Croceicoccus</taxon>
    </lineage>
</organism>
<dbReference type="KEGG" id="cman:A9D14_01215"/>
<dbReference type="InterPro" id="IPR013433">
    <property type="entry name" value="PHA_gran_rgn"/>
</dbReference>
<dbReference type="EMBL" id="CP019602">
    <property type="protein sequence ID" value="ARU15048.1"/>
    <property type="molecule type" value="Genomic_DNA"/>
</dbReference>
<proteinExistence type="predicted"/>
<accession>A0A1Z1F8C7</accession>
<name>A0A1Z1F8C7_9SPHN</name>
<protein>
    <recommendedName>
        <fullName evidence="3">Polyhydroxyalkanoic acid system family protein</fullName>
    </recommendedName>
</protein>
<dbReference type="Proteomes" id="UP000195807">
    <property type="component" value="Chromosome"/>
</dbReference>
<evidence type="ECO:0000313" key="2">
    <source>
        <dbReference type="Proteomes" id="UP000195807"/>
    </source>
</evidence>
<keyword evidence="2" id="KW-1185">Reference proteome</keyword>
<dbReference type="OrthoDB" id="8853368at2"/>
<dbReference type="STRING" id="450378.GCA_001661675_00244"/>
<reference evidence="1 2" key="1">
    <citation type="submission" date="2017-01" db="EMBL/GenBank/DDBJ databases">
        <title>Complete genome sequence of esterase-producing bacterium Croceicoccus marinus E4A9.</title>
        <authorList>
            <person name="Wu Y.-H."/>
            <person name="Cheng H."/>
            <person name="Xu L."/>
            <person name="Huo Y.-Y."/>
            <person name="Wang C.-S."/>
            <person name="Xu X.-W."/>
        </authorList>
    </citation>
    <scope>NUCLEOTIDE SEQUENCE [LARGE SCALE GENOMIC DNA]</scope>
    <source>
        <strain evidence="1 2">E4A9</strain>
    </source>
</reference>
<sequence>MRVAVPHSLDRAEVRRRLDTRRGDMTDFVPGGLAQIETSWQSDDRMLMIIRAMGQELTGHVDVEDTQVVFEIDLPPALSFVEPMISGTLEDKGRKLLS</sequence>
<evidence type="ECO:0008006" key="3">
    <source>
        <dbReference type="Google" id="ProtNLM"/>
    </source>
</evidence>